<accession>A0A415D4W5</accession>
<dbReference type="RefSeq" id="WP_118279059.1">
    <property type="nucleotide sequence ID" value="NZ_JAQDJO010000018.1"/>
</dbReference>
<gene>
    <name evidence="1" type="ORF">DW116_07685</name>
</gene>
<dbReference type="Proteomes" id="UP000285832">
    <property type="component" value="Unassembled WGS sequence"/>
</dbReference>
<name>A0A415D4W5_9FIRM</name>
<protein>
    <submittedName>
        <fullName evidence="1">Uncharacterized protein</fullName>
    </submittedName>
</protein>
<proteinExistence type="predicted"/>
<organism evidence="1 2">
    <name type="scientific">[Ruminococcus] lactaris</name>
    <dbReference type="NCBI Taxonomy" id="46228"/>
    <lineage>
        <taxon>Bacteria</taxon>
        <taxon>Bacillati</taxon>
        <taxon>Bacillota</taxon>
        <taxon>Clostridia</taxon>
        <taxon>Lachnospirales</taxon>
        <taxon>Lachnospiraceae</taxon>
        <taxon>Mediterraneibacter</taxon>
    </lineage>
</organism>
<evidence type="ECO:0000313" key="1">
    <source>
        <dbReference type="EMBL" id="RHJ61215.1"/>
    </source>
</evidence>
<reference evidence="1 2" key="1">
    <citation type="submission" date="2018-08" db="EMBL/GenBank/DDBJ databases">
        <title>A genome reference for cultivated species of the human gut microbiota.</title>
        <authorList>
            <person name="Zou Y."/>
            <person name="Xue W."/>
            <person name="Luo G."/>
        </authorList>
    </citation>
    <scope>NUCLEOTIDE SEQUENCE [LARGE SCALE GENOMIC DNA]</scope>
    <source>
        <strain evidence="1 2">AM09-9</strain>
    </source>
</reference>
<sequence length="101" mass="11618">MRVAEYKQTGTRTEEYKVIVPAEYDDEGNIISEEHEETRTREVPIMGMVYRDMTPEEIAEAERLQAEMPEPEPTPEERLDTLETTTDDIVLMLADIIGGEE</sequence>
<comment type="caution">
    <text evidence="1">The sequence shown here is derived from an EMBL/GenBank/DDBJ whole genome shotgun (WGS) entry which is preliminary data.</text>
</comment>
<evidence type="ECO:0000313" key="2">
    <source>
        <dbReference type="Proteomes" id="UP000285832"/>
    </source>
</evidence>
<dbReference type="AlphaFoldDB" id="A0A415D4W5"/>
<dbReference type="EMBL" id="QRMI01000017">
    <property type="protein sequence ID" value="RHJ61215.1"/>
    <property type="molecule type" value="Genomic_DNA"/>
</dbReference>